<protein>
    <submittedName>
        <fullName evidence="1">Uncharacterized protein</fullName>
    </submittedName>
</protein>
<sequence length="60" mass="6656">MPTVIMAIKTGMIFMGQPYYVEKSYDIAELKAKGIIDDDDIEALLMGHQVQKNIPIVGNS</sequence>
<proteinExistence type="predicted"/>
<organism evidence="1">
    <name type="scientific">marine sediment metagenome</name>
    <dbReference type="NCBI Taxonomy" id="412755"/>
    <lineage>
        <taxon>unclassified sequences</taxon>
        <taxon>metagenomes</taxon>
        <taxon>ecological metagenomes</taxon>
    </lineage>
</organism>
<reference evidence="1" key="1">
    <citation type="journal article" date="2015" name="Nature">
        <title>Complex archaea that bridge the gap between prokaryotes and eukaryotes.</title>
        <authorList>
            <person name="Spang A."/>
            <person name="Saw J.H."/>
            <person name="Jorgensen S.L."/>
            <person name="Zaremba-Niedzwiedzka K."/>
            <person name="Martijn J."/>
            <person name="Lind A.E."/>
            <person name="van Eijk R."/>
            <person name="Schleper C."/>
            <person name="Guy L."/>
            <person name="Ettema T.J."/>
        </authorList>
    </citation>
    <scope>NUCLEOTIDE SEQUENCE</scope>
</reference>
<evidence type="ECO:0000313" key="1">
    <source>
        <dbReference type="EMBL" id="KKL56843.1"/>
    </source>
</evidence>
<dbReference type="AlphaFoldDB" id="A0A0F9D544"/>
<dbReference type="EMBL" id="LAZR01030357">
    <property type="protein sequence ID" value="KKL56843.1"/>
    <property type="molecule type" value="Genomic_DNA"/>
</dbReference>
<accession>A0A0F9D544</accession>
<name>A0A0F9D544_9ZZZZ</name>
<comment type="caution">
    <text evidence="1">The sequence shown here is derived from an EMBL/GenBank/DDBJ whole genome shotgun (WGS) entry which is preliminary data.</text>
</comment>
<gene>
    <name evidence="1" type="ORF">LCGC14_2241380</name>
</gene>